<gene>
    <name evidence="2" type="ORF">HAX54_022613</name>
</gene>
<evidence type="ECO:0000313" key="2">
    <source>
        <dbReference type="EMBL" id="MCD7453907.1"/>
    </source>
</evidence>
<protein>
    <submittedName>
        <fullName evidence="2">Uncharacterized protein</fullName>
    </submittedName>
</protein>
<accession>A0ABS8S595</accession>
<name>A0ABS8S595_DATST</name>
<sequence>MYSPTSSHSTSTPSEVSISTQSIANDYAAYESPPSAQRAGKVSMAGQAIEINDEALAVSMLPKTLAILNDCLEITNVCGPACPSCLEDYPVHPVSSRLGQFGLYVRPPAPPILPSVWWKAPRMIMIEEGAIGTTRQSSRYDGIGEGTAPDFHQGG</sequence>
<evidence type="ECO:0000256" key="1">
    <source>
        <dbReference type="SAM" id="MobiDB-lite"/>
    </source>
</evidence>
<dbReference type="Proteomes" id="UP000823775">
    <property type="component" value="Unassembled WGS sequence"/>
</dbReference>
<keyword evidence="3" id="KW-1185">Reference proteome</keyword>
<proteinExistence type="predicted"/>
<dbReference type="EMBL" id="JACEIK010000273">
    <property type="protein sequence ID" value="MCD7453907.1"/>
    <property type="molecule type" value="Genomic_DNA"/>
</dbReference>
<evidence type="ECO:0000313" key="3">
    <source>
        <dbReference type="Proteomes" id="UP000823775"/>
    </source>
</evidence>
<feature type="region of interest" description="Disordered" evidence="1">
    <location>
        <begin position="136"/>
        <end position="155"/>
    </location>
</feature>
<comment type="caution">
    <text evidence="2">The sequence shown here is derived from an EMBL/GenBank/DDBJ whole genome shotgun (WGS) entry which is preliminary data.</text>
</comment>
<reference evidence="2 3" key="1">
    <citation type="journal article" date="2021" name="BMC Genomics">
        <title>Datura genome reveals duplications of psychoactive alkaloid biosynthetic genes and high mutation rate following tissue culture.</title>
        <authorList>
            <person name="Rajewski A."/>
            <person name="Carter-House D."/>
            <person name="Stajich J."/>
            <person name="Litt A."/>
        </authorList>
    </citation>
    <scope>NUCLEOTIDE SEQUENCE [LARGE SCALE GENOMIC DNA]</scope>
    <source>
        <strain evidence="2">AR-01</strain>
    </source>
</reference>
<organism evidence="2 3">
    <name type="scientific">Datura stramonium</name>
    <name type="common">Jimsonweed</name>
    <name type="synonym">Common thornapple</name>
    <dbReference type="NCBI Taxonomy" id="4076"/>
    <lineage>
        <taxon>Eukaryota</taxon>
        <taxon>Viridiplantae</taxon>
        <taxon>Streptophyta</taxon>
        <taxon>Embryophyta</taxon>
        <taxon>Tracheophyta</taxon>
        <taxon>Spermatophyta</taxon>
        <taxon>Magnoliopsida</taxon>
        <taxon>eudicotyledons</taxon>
        <taxon>Gunneridae</taxon>
        <taxon>Pentapetalae</taxon>
        <taxon>asterids</taxon>
        <taxon>lamiids</taxon>
        <taxon>Solanales</taxon>
        <taxon>Solanaceae</taxon>
        <taxon>Solanoideae</taxon>
        <taxon>Datureae</taxon>
        <taxon>Datura</taxon>
    </lineage>
</organism>